<dbReference type="Proteomes" id="UP001177670">
    <property type="component" value="Unassembled WGS sequence"/>
</dbReference>
<keyword evidence="1" id="KW-1133">Transmembrane helix</keyword>
<dbReference type="Gene3D" id="3.40.50.11530">
    <property type="match status" value="1"/>
</dbReference>
<name>A0AA40FXI9_9HYME</name>
<keyword evidence="4" id="KW-1185">Reference proteome</keyword>
<evidence type="ECO:0000313" key="4">
    <source>
        <dbReference type="Proteomes" id="UP001177670"/>
    </source>
</evidence>
<proteinExistence type="predicted"/>
<feature type="chain" id="PRO_5041368575" description="SEFIR domain-containing protein" evidence="2">
    <location>
        <begin position="21"/>
        <end position="593"/>
    </location>
</feature>
<evidence type="ECO:0008006" key="5">
    <source>
        <dbReference type="Google" id="ProtNLM"/>
    </source>
</evidence>
<feature type="transmembrane region" description="Helical" evidence="1">
    <location>
        <begin position="332"/>
        <end position="356"/>
    </location>
</feature>
<evidence type="ECO:0000313" key="3">
    <source>
        <dbReference type="EMBL" id="KAK1127223.1"/>
    </source>
</evidence>
<reference evidence="3" key="1">
    <citation type="submission" date="2021-10" db="EMBL/GenBank/DDBJ databases">
        <title>Melipona bicolor Genome sequencing and assembly.</title>
        <authorList>
            <person name="Araujo N.S."/>
            <person name="Arias M.C."/>
        </authorList>
    </citation>
    <scope>NUCLEOTIDE SEQUENCE</scope>
    <source>
        <strain evidence="3">USP_2M_L1-L4_2017</strain>
        <tissue evidence="3">Whole body</tissue>
    </source>
</reference>
<keyword evidence="1" id="KW-0472">Membrane</keyword>
<gene>
    <name evidence="3" type="ORF">K0M31_003767</name>
</gene>
<dbReference type="EMBL" id="JAHYIQ010000012">
    <property type="protein sequence ID" value="KAK1127223.1"/>
    <property type="molecule type" value="Genomic_DNA"/>
</dbReference>
<feature type="signal peptide" evidence="2">
    <location>
        <begin position="1"/>
        <end position="20"/>
    </location>
</feature>
<dbReference type="PROSITE" id="PS51257">
    <property type="entry name" value="PROKAR_LIPOPROTEIN"/>
    <property type="match status" value="1"/>
</dbReference>
<keyword evidence="2" id="KW-0732">Signal</keyword>
<accession>A0AA40FXI9</accession>
<keyword evidence="1" id="KW-0812">Transmembrane</keyword>
<protein>
    <recommendedName>
        <fullName evidence="5">SEFIR domain-containing protein</fullName>
    </recommendedName>
</protein>
<organism evidence="3 4">
    <name type="scientific">Melipona bicolor</name>
    <dbReference type="NCBI Taxonomy" id="60889"/>
    <lineage>
        <taxon>Eukaryota</taxon>
        <taxon>Metazoa</taxon>
        <taxon>Ecdysozoa</taxon>
        <taxon>Arthropoda</taxon>
        <taxon>Hexapoda</taxon>
        <taxon>Insecta</taxon>
        <taxon>Pterygota</taxon>
        <taxon>Neoptera</taxon>
        <taxon>Endopterygota</taxon>
        <taxon>Hymenoptera</taxon>
        <taxon>Apocrita</taxon>
        <taxon>Aculeata</taxon>
        <taxon>Apoidea</taxon>
        <taxon>Anthophila</taxon>
        <taxon>Apidae</taxon>
        <taxon>Melipona</taxon>
    </lineage>
</organism>
<evidence type="ECO:0000256" key="1">
    <source>
        <dbReference type="SAM" id="Phobius"/>
    </source>
</evidence>
<dbReference type="AlphaFoldDB" id="A0AA40FXI9"/>
<evidence type="ECO:0000256" key="2">
    <source>
        <dbReference type="SAM" id="SignalP"/>
    </source>
</evidence>
<sequence>MLKGYTIIVFLMVFTCSSFGCNYICNIDGCKKPTNNSENNISIKYCANEDIFTDVNFSIIEDQNEASESLAILQINLQPPKNICKYVLTLLANPSINETKCMNYKFHNFHGTETHTKNAICFVPNEEQYENTARIFIPYIFTACYSVQFFFGKDATMIKHNKFIKTKYIQTEIMKPTLECTYDYNTFPNNIEKKMGHLEVHLYKPMVTAGVIKLGTLWYDPSGNESCSFNNEEFSNDVWNFNVLDEYLGNKNHNFSTTLLMNEIYKRNLTFQTEISQKANYCISIFSYRDVRCKRYTLWKPNDKCLWYQSCKNITIYNLGIQTNINYDTVSYLYLPITIIALIIFAITMYFIYISFIHFCNIRKNSFCRNSLNRNILKTNETKCMIDYRKKVKCKDDNVINTDIILLYPKGSESFMALMADFRGLLNRVCRCVVHDWYDGIEWNYVAEIGAFDWFAEMLYKECRVVWIDTPIMRSLITQRLNKNSEQYSFVKIGDFRDAVFPTIFNLSKRNNGQSVLHKPKHFIVRLKEFDNFENDNDPFVDLSPYMRYFIPQDLNLLCSDLSTLNSNIIVPFKNQGDFMKQHLQYAKLDFYK</sequence>
<comment type="caution">
    <text evidence="3">The sequence shown here is derived from an EMBL/GenBank/DDBJ whole genome shotgun (WGS) entry which is preliminary data.</text>
</comment>